<dbReference type="Proteomes" id="UP001140979">
    <property type="component" value="Unassembled WGS sequence"/>
</dbReference>
<protein>
    <submittedName>
        <fullName evidence="2">DUF3157 family protein</fullName>
    </submittedName>
</protein>
<proteinExistence type="predicted"/>
<feature type="signal peptide" evidence="1">
    <location>
        <begin position="1"/>
        <end position="20"/>
    </location>
</feature>
<dbReference type="EMBL" id="JAKNBA010000013">
    <property type="protein sequence ID" value="MDE1242375.1"/>
    <property type="molecule type" value="Genomic_DNA"/>
</dbReference>
<keyword evidence="1" id="KW-0732">Signal</keyword>
<dbReference type="AlphaFoldDB" id="A0A9X4EX27"/>
<gene>
    <name evidence="2" type="ORF">L9W94_09480</name>
</gene>
<organism evidence="2 3">
    <name type="scientific">Vibrio aestuarianus</name>
    <dbReference type="NCBI Taxonomy" id="28171"/>
    <lineage>
        <taxon>Bacteria</taxon>
        <taxon>Pseudomonadati</taxon>
        <taxon>Pseudomonadota</taxon>
        <taxon>Gammaproteobacteria</taxon>
        <taxon>Vibrionales</taxon>
        <taxon>Vibrionaceae</taxon>
        <taxon>Vibrio</taxon>
    </lineage>
</organism>
<evidence type="ECO:0000256" key="1">
    <source>
        <dbReference type="SAM" id="SignalP"/>
    </source>
</evidence>
<name>A0A9X4EX27_9VIBR</name>
<feature type="chain" id="PRO_5040955669" evidence="1">
    <location>
        <begin position="21"/>
        <end position="181"/>
    </location>
</feature>
<dbReference type="InterPro" id="IPR021501">
    <property type="entry name" value="DUF3157"/>
</dbReference>
<evidence type="ECO:0000313" key="2">
    <source>
        <dbReference type="EMBL" id="MDE1242375.1"/>
    </source>
</evidence>
<evidence type="ECO:0000313" key="3">
    <source>
        <dbReference type="Proteomes" id="UP001140979"/>
    </source>
</evidence>
<comment type="caution">
    <text evidence="2">The sequence shown here is derived from an EMBL/GenBank/DDBJ whole genome shotgun (WGS) entry which is preliminary data.</text>
</comment>
<accession>A0A9X4EX27</accession>
<reference evidence="2" key="1">
    <citation type="submission" date="2022-02" db="EMBL/GenBank/DDBJ databases">
        <title>Emergence and expansion in Europe of a Vibrio aestuarianus clonal complex pathogenic for oysters.</title>
        <authorList>
            <person name="Mesnil A."/>
            <person name="Travers M.-A."/>
        </authorList>
    </citation>
    <scope>NUCLEOTIDE SEQUENCE</scope>
    <source>
        <strain evidence="2">19_064_11T1</strain>
    </source>
</reference>
<sequence>MTIKHVIAALLSVATNGAFAAQSVTLDDGRQVQLNDDFTWQYIAKENTLPTAAAIATPIAQKTQGTVFNVASEKSIMQLSDSGIDIVLGAASYQNGELIIPTALTNQSSQSVIEVTLAVTIFNEQGQELATGQATVWQSIKRMAESYLRPQTQTQGRPIKLKISKQDSYHIDAKVEKIETR</sequence>
<dbReference type="Pfam" id="PF11355">
    <property type="entry name" value="DUF3157"/>
    <property type="match status" value="1"/>
</dbReference>
<dbReference type="RefSeq" id="WP_176246452.1">
    <property type="nucleotide sequence ID" value="NZ_JAAKZK010000042.1"/>
</dbReference>